<evidence type="ECO:0000313" key="16">
    <source>
        <dbReference type="EMBL" id="KJH45829.1"/>
    </source>
</evidence>
<dbReference type="GO" id="GO:0008270">
    <property type="term" value="F:zinc ion binding"/>
    <property type="evidence" value="ECO:0007669"/>
    <property type="project" value="UniProtKB-UniRule"/>
</dbReference>
<keyword evidence="7 14" id="KW-0547">Nucleotide-binding</keyword>
<evidence type="ECO:0000256" key="10">
    <source>
        <dbReference type="ARBA" id="ARBA00022884"/>
    </source>
</evidence>
<dbReference type="OrthoDB" id="2423964at2759"/>
<dbReference type="EC" id="6.1.1.7" evidence="2"/>
<dbReference type="InterPro" id="IPR050058">
    <property type="entry name" value="Ala-tRNA_ligase"/>
</dbReference>
<dbReference type="CDD" id="cd00673">
    <property type="entry name" value="AlaRS_core"/>
    <property type="match status" value="1"/>
</dbReference>
<dbReference type="InterPro" id="IPR045864">
    <property type="entry name" value="aa-tRNA-synth_II/BPL/LPL"/>
</dbReference>
<dbReference type="PANTHER" id="PTHR11777:SF10">
    <property type="entry name" value="ALANINE--TRNA LIGASE, MITOCHONDRIAL"/>
    <property type="match status" value="1"/>
</dbReference>
<protein>
    <recommendedName>
        <fullName evidence="3">Alanine--tRNA ligase</fullName>
        <ecNumber evidence="2">6.1.1.7</ecNumber>
    </recommendedName>
</protein>
<dbReference type="PANTHER" id="PTHR11777">
    <property type="entry name" value="ALANYL-TRNA SYNTHETASE"/>
    <property type="match status" value="1"/>
</dbReference>
<gene>
    <name evidence="16" type="ORF">DICVIV_08122</name>
</gene>
<dbReference type="Gene3D" id="3.30.980.10">
    <property type="entry name" value="Threonyl-trna Synthetase, Chain A, domain 2"/>
    <property type="match status" value="1"/>
</dbReference>
<organism evidence="16 17">
    <name type="scientific">Dictyocaulus viviparus</name>
    <name type="common">Bovine lungworm</name>
    <dbReference type="NCBI Taxonomy" id="29172"/>
    <lineage>
        <taxon>Eukaryota</taxon>
        <taxon>Metazoa</taxon>
        <taxon>Ecdysozoa</taxon>
        <taxon>Nematoda</taxon>
        <taxon>Chromadorea</taxon>
        <taxon>Rhabditida</taxon>
        <taxon>Rhabditina</taxon>
        <taxon>Rhabditomorpha</taxon>
        <taxon>Strongyloidea</taxon>
        <taxon>Metastrongylidae</taxon>
        <taxon>Dictyocaulus</taxon>
    </lineage>
</organism>
<keyword evidence="10 14" id="KW-0694">RNA-binding</keyword>
<evidence type="ECO:0000256" key="3">
    <source>
        <dbReference type="ARBA" id="ARBA00017959"/>
    </source>
</evidence>
<evidence type="ECO:0000256" key="2">
    <source>
        <dbReference type="ARBA" id="ARBA00013168"/>
    </source>
</evidence>
<evidence type="ECO:0000256" key="7">
    <source>
        <dbReference type="ARBA" id="ARBA00022741"/>
    </source>
</evidence>
<comment type="cofactor">
    <cofactor evidence="14">
        <name>Zn(2+)</name>
        <dbReference type="ChEBI" id="CHEBI:29105"/>
    </cofactor>
    <text evidence="14">Binds 1 zinc ion per subunit.</text>
</comment>
<evidence type="ECO:0000259" key="15">
    <source>
        <dbReference type="PROSITE" id="PS50860"/>
    </source>
</evidence>
<dbReference type="Gene3D" id="2.40.30.130">
    <property type="match status" value="1"/>
</dbReference>
<evidence type="ECO:0000256" key="9">
    <source>
        <dbReference type="ARBA" id="ARBA00022840"/>
    </source>
</evidence>
<dbReference type="InterPro" id="IPR018165">
    <property type="entry name" value="Ala-tRNA-synth_IIc_core"/>
</dbReference>
<reference evidence="16 17" key="1">
    <citation type="submission" date="2013-11" db="EMBL/GenBank/DDBJ databases">
        <title>Draft genome of the bovine lungworm Dictyocaulus viviparus.</title>
        <authorList>
            <person name="Mitreva M."/>
        </authorList>
    </citation>
    <scope>NUCLEOTIDE SEQUENCE [LARGE SCALE GENOMIC DNA]</scope>
    <source>
        <strain evidence="16 17">HannoverDv2000</strain>
    </source>
</reference>
<dbReference type="Pfam" id="PF01411">
    <property type="entry name" value="tRNA-synt_2c"/>
    <property type="match status" value="1"/>
</dbReference>
<dbReference type="HAMAP" id="MF_00036_B">
    <property type="entry name" value="Ala_tRNA_synth_B"/>
    <property type="match status" value="1"/>
</dbReference>
<feature type="binding site" evidence="14">
    <location>
        <position position="755"/>
    </location>
    <ligand>
        <name>Zn(2+)</name>
        <dbReference type="ChEBI" id="CHEBI:29105"/>
    </ligand>
</feature>
<dbReference type="InterPro" id="IPR018163">
    <property type="entry name" value="Thr/Ala-tRNA-synth_IIc_edit"/>
</dbReference>
<keyword evidence="8 14" id="KW-0862">Zinc</keyword>
<dbReference type="GO" id="GO:0005524">
    <property type="term" value="F:ATP binding"/>
    <property type="evidence" value="ECO:0007669"/>
    <property type="project" value="UniProtKB-UniRule"/>
</dbReference>
<dbReference type="Pfam" id="PF07973">
    <property type="entry name" value="tRNA_SAD"/>
    <property type="match status" value="1"/>
</dbReference>
<comment type="catalytic activity">
    <reaction evidence="13 14">
        <text>tRNA(Ala) + L-alanine + ATP = L-alanyl-tRNA(Ala) + AMP + diphosphate</text>
        <dbReference type="Rhea" id="RHEA:12540"/>
        <dbReference type="Rhea" id="RHEA-COMP:9657"/>
        <dbReference type="Rhea" id="RHEA-COMP:9923"/>
        <dbReference type="ChEBI" id="CHEBI:30616"/>
        <dbReference type="ChEBI" id="CHEBI:33019"/>
        <dbReference type="ChEBI" id="CHEBI:57972"/>
        <dbReference type="ChEBI" id="CHEBI:78442"/>
        <dbReference type="ChEBI" id="CHEBI:78497"/>
        <dbReference type="ChEBI" id="CHEBI:456215"/>
        <dbReference type="EC" id="6.1.1.7"/>
    </reaction>
</comment>
<keyword evidence="4 14" id="KW-0820">tRNA-binding</keyword>
<feature type="binding site" evidence="14">
    <location>
        <position position="641"/>
    </location>
    <ligand>
        <name>Zn(2+)</name>
        <dbReference type="ChEBI" id="CHEBI:29105"/>
    </ligand>
</feature>
<dbReference type="InterPro" id="IPR018162">
    <property type="entry name" value="Ala-tRNA-ligase_IIc_anticod-bd"/>
</dbReference>
<dbReference type="PRINTS" id="PR00980">
    <property type="entry name" value="TRNASYNTHALA"/>
</dbReference>
<evidence type="ECO:0000256" key="8">
    <source>
        <dbReference type="ARBA" id="ARBA00022833"/>
    </source>
</evidence>
<keyword evidence="9 14" id="KW-0067">ATP-binding</keyword>
<name>A0A0D8XPW3_DICVI</name>
<comment type="function">
    <text evidence="14">Catalyzes the attachment of alanine to tRNA(Ala) in a two-step reaction: alanine is first activated by ATP to form Ala-AMP and then transferred to the acceptor end of tRNA(Ala). Also edits incorrectly charged tRNA(Ala) via its editing domain.</text>
</comment>
<evidence type="ECO:0000256" key="5">
    <source>
        <dbReference type="ARBA" id="ARBA00022598"/>
    </source>
</evidence>
<dbReference type="GO" id="GO:0004813">
    <property type="term" value="F:alanine-tRNA ligase activity"/>
    <property type="evidence" value="ECO:0007669"/>
    <property type="project" value="UniProtKB-UniRule"/>
</dbReference>
<feature type="binding site" evidence="14">
    <location>
        <position position="645"/>
    </location>
    <ligand>
        <name>Zn(2+)</name>
        <dbReference type="ChEBI" id="CHEBI:29105"/>
    </ligand>
</feature>
<dbReference type="NCBIfam" id="TIGR00344">
    <property type="entry name" value="alaS"/>
    <property type="match status" value="1"/>
</dbReference>
<dbReference type="EMBL" id="KN716384">
    <property type="protein sequence ID" value="KJH45829.1"/>
    <property type="molecule type" value="Genomic_DNA"/>
</dbReference>
<evidence type="ECO:0000256" key="13">
    <source>
        <dbReference type="ARBA" id="ARBA00048300"/>
    </source>
</evidence>
<dbReference type="GO" id="GO:0002161">
    <property type="term" value="F:aminoacyl-tRNA deacylase activity"/>
    <property type="evidence" value="ECO:0007669"/>
    <property type="project" value="TreeGrafter"/>
</dbReference>
<evidence type="ECO:0000256" key="6">
    <source>
        <dbReference type="ARBA" id="ARBA00022723"/>
    </source>
</evidence>
<keyword evidence="5 14" id="KW-0436">Ligase</keyword>
<evidence type="ECO:0000256" key="1">
    <source>
        <dbReference type="ARBA" id="ARBA00008429"/>
    </source>
</evidence>
<comment type="similarity">
    <text evidence="1">Belongs to the class-II aminoacyl-tRNA synthetase family. Alax-L subfamily.</text>
</comment>
<dbReference type="PROSITE" id="PS50860">
    <property type="entry name" value="AA_TRNA_LIGASE_II_ALA"/>
    <property type="match status" value="1"/>
</dbReference>
<dbReference type="GO" id="GO:0000049">
    <property type="term" value="F:tRNA binding"/>
    <property type="evidence" value="ECO:0007669"/>
    <property type="project" value="UniProtKB-KW"/>
</dbReference>
<keyword evidence="17" id="KW-1185">Reference proteome</keyword>
<dbReference type="FunFam" id="3.30.930.10:FF:000011">
    <property type="entry name" value="Alanine--tRNA ligase, cytoplasmic"/>
    <property type="match status" value="1"/>
</dbReference>
<keyword evidence="12 14" id="KW-0030">Aminoacyl-tRNA synthetase</keyword>
<accession>A0A0D8XPW3</accession>
<dbReference type="SUPFAM" id="SSF50447">
    <property type="entry name" value="Translation proteins"/>
    <property type="match status" value="1"/>
</dbReference>
<evidence type="ECO:0000256" key="11">
    <source>
        <dbReference type="ARBA" id="ARBA00022917"/>
    </source>
</evidence>
<feature type="binding site" evidence="14">
    <location>
        <position position="751"/>
    </location>
    <ligand>
        <name>Zn(2+)</name>
        <dbReference type="ChEBI" id="CHEBI:29105"/>
    </ligand>
</feature>
<proteinExistence type="inferred from homology"/>
<dbReference type="SUPFAM" id="SSF101353">
    <property type="entry name" value="Putative anticodon-binding domain of alanyl-tRNA synthetase (AlaRS)"/>
    <property type="match status" value="1"/>
</dbReference>
<dbReference type="SUPFAM" id="SSF55681">
    <property type="entry name" value="Class II aaRS and biotin synthetases"/>
    <property type="match status" value="1"/>
</dbReference>
<dbReference type="GO" id="GO:0006419">
    <property type="term" value="P:alanyl-tRNA aminoacylation"/>
    <property type="evidence" value="ECO:0007669"/>
    <property type="project" value="InterPro"/>
</dbReference>
<comment type="domain">
    <text evidence="14">Consists of three domains; the N-terminal catalytic domain, the editing domain and the C-terminal C-Ala domain. The editing domain removes incorrectly charged amino acids, while the C-Ala domain, along with tRNA(Ala), serves as a bridge to cooperatively bring together the editing and aminoacylation centers thus stimulating deacylation of misacylated tRNAs.</text>
</comment>
<dbReference type="Proteomes" id="UP000053766">
    <property type="component" value="Unassembled WGS sequence"/>
</dbReference>
<dbReference type="SMART" id="SM00863">
    <property type="entry name" value="tRNA_SAD"/>
    <property type="match status" value="1"/>
</dbReference>
<comment type="subunit">
    <text evidence="14">Monomer.</text>
</comment>
<evidence type="ECO:0000256" key="4">
    <source>
        <dbReference type="ARBA" id="ARBA00022555"/>
    </source>
</evidence>
<evidence type="ECO:0000256" key="12">
    <source>
        <dbReference type="ARBA" id="ARBA00023146"/>
    </source>
</evidence>
<feature type="domain" description="Alanyl-transfer RNA synthetases family profile" evidence="15">
    <location>
        <begin position="48"/>
        <end position="794"/>
    </location>
</feature>
<dbReference type="InterPro" id="IPR023033">
    <property type="entry name" value="Ala_tRNA_ligase_euk/bac"/>
</dbReference>
<dbReference type="FunFam" id="3.30.980.10:FF:000004">
    <property type="entry name" value="Alanine--tRNA ligase, cytoplasmic"/>
    <property type="match status" value="1"/>
</dbReference>
<evidence type="ECO:0000256" key="14">
    <source>
        <dbReference type="HAMAP-Rule" id="MF_03133"/>
    </source>
</evidence>
<dbReference type="GO" id="GO:0005739">
    <property type="term" value="C:mitochondrion"/>
    <property type="evidence" value="ECO:0007669"/>
    <property type="project" value="TreeGrafter"/>
</dbReference>
<dbReference type="InterPro" id="IPR018164">
    <property type="entry name" value="Ala-tRNA-synth_IIc_N"/>
</dbReference>
<sequence length="1007" mass="114347">MKKLNMEFQIRKMKVALSQGVFAELPIVLMVRLRRFFIGRLNGVRHYMSTDDIRRSFIRFFENHGHLHVPSSSVLAPSSDESLIFTNAGMNQFKSLFMGDSNNKGSSFERVVNYQKCIRAGGKHNDLDNVGRDLHHLSFFEMLGNWSFNGAYSKENAYRLAWCFLTEILNIDPDRLYITYFSGSTKFNLAPDDTSRRIWLEMGLQASHILPFNDENFWEMGPSGPCGPCCEIHFDRLNGRKNAGHFVNEDSSIVELWNIVSISHMKKPCGDLQSLPNTHIDTGMGLERLSSIVQNVVSIYDIDVFTPIIKQISHLSKKGNYEGRVGSADIGDRDASYRILADHMRSAVIALSDGVQFSAVDAGFMIRKMLRRSFWHSVTHLGFDRFACADIVPIVIGTLKTAYPELQRCEESIVRSVMEEEFEYWKIIDKGKSIFERIRVHMPTGSAFAIGEHAFVLHDTHGVPVEITQDLCRDYGLIVDMKRYQELKDEAKTLSKSKSKLNSCSIDVSEFVSQSDRAKYQYNLDENNSYGKIFMVWPVFPPLMAKVIGILYNNKRVRSITSNGSIVLDNCQFYAEEGGQKCDRGFLEIDEDVIFEVRSVEKINGISFLHGIVMDRKEISEGAIVRQRIDVDRRLALMRAHSATHLLNWALRRVGAGQAQRGSAVDEDSLRFDYAVDDIAGEDGVVEDVEYLILDVISKSRPVVMEDMKLRNASLIPQLQSEFKKNKKYPDIVRVVQVNDALDDALAVECCAGTHVLNTSSIIDFTILSDRACAKGVRRIYAVTGERARQCRRYGEEILSCLMSEDENVLKNSKTDVFKGQIDWAQLPHQYSVRCRELIKKIKKTRKLMKSDIFNRQCSDFKRISYVDFMLNMKPEDNSCESNSDDSYRYALTGENGLICTNGILDTTDVESHSNGVGSFSYVVWYSCVEELQFFVFEAENGVEIDSDETKENERSLSDLVNSLSADIDSFNEAVDELEILSEEVQYLVRSSVKGNEPAASAWKDLC</sequence>
<evidence type="ECO:0000313" key="17">
    <source>
        <dbReference type="Proteomes" id="UP000053766"/>
    </source>
</evidence>
<dbReference type="STRING" id="29172.A0A0D8XPW3"/>
<dbReference type="SUPFAM" id="SSF55186">
    <property type="entry name" value="ThrRS/AlaRS common domain"/>
    <property type="match status" value="1"/>
</dbReference>
<dbReference type="InterPro" id="IPR009000">
    <property type="entry name" value="Transl_B-barrel_sf"/>
</dbReference>
<dbReference type="AlphaFoldDB" id="A0A0D8XPW3"/>
<keyword evidence="11 14" id="KW-0648">Protein biosynthesis</keyword>
<keyword evidence="6 14" id="KW-0479">Metal-binding</keyword>
<dbReference type="InterPro" id="IPR012947">
    <property type="entry name" value="tRNA_SAD"/>
</dbReference>
<dbReference type="InterPro" id="IPR002318">
    <property type="entry name" value="Ala-tRNA-lgiase_IIc"/>
</dbReference>
<dbReference type="Gene3D" id="3.30.930.10">
    <property type="entry name" value="Bira Bifunctional Protein, Domain 2"/>
    <property type="match status" value="1"/>
</dbReference>
<reference evidence="17" key="2">
    <citation type="journal article" date="2016" name="Sci. Rep.">
        <title>Dictyocaulus viviparus genome, variome and transcriptome elucidate lungworm biology and support future intervention.</title>
        <authorList>
            <person name="McNulty S.N."/>
            <person name="Strube C."/>
            <person name="Rosa B.A."/>
            <person name="Martin J.C."/>
            <person name="Tyagi R."/>
            <person name="Choi Y.J."/>
            <person name="Wang Q."/>
            <person name="Hallsworth Pepin K."/>
            <person name="Zhang X."/>
            <person name="Ozersky P."/>
            <person name="Wilson R.K."/>
            <person name="Sternberg P.W."/>
            <person name="Gasser R.B."/>
            <person name="Mitreva M."/>
        </authorList>
    </citation>
    <scope>NUCLEOTIDE SEQUENCE [LARGE SCALE GENOMIC DNA]</scope>
    <source>
        <strain evidence="17">HannoverDv2000</strain>
    </source>
</reference>